<accession>A0A914S0W0</accession>
<keyword evidence="3" id="KW-1185">Reference proteome</keyword>
<dbReference type="AlphaFoldDB" id="A0A914S0W0"/>
<feature type="coiled-coil region" evidence="1">
    <location>
        <begin position="18"/>
        <end position="59"/>
    </location>
</feature>
<dbReference type="Proteomes" id="UP000887564">
    <property type="component" value="Unplaced"/>
</dbReference>
<dbReference type="GO" id="GO:0006891">
    <property type="term" value="P:intra-Golgi vesicle-mediated transport"/>
    <property type="evidence" value="ECO:0007669"/>
    <property type="project" value="InterPro"/>
</dbReference>
<evidence type="ECO:0000259" key="2">
    <source>
        <dbReference type="Pfam" id="PF08172"/>
    </source>
</evidence>
<dbReference type="WBParaSite" id="PEQ_0001198201-mRNA-1">
    <property type="protein sequence ID" value="PEQ_0001198201-mRNA-1"/>
    <property type="gene ID" value="PEQ_0001198201"/>
</dbReference>
<evidence type="ECO:0000256" key="1">
    <source>
        <dbReference type="SAM" id="Coils"/>
    </source>
</evidence>
<dbReference type="GO" id="GO:0000139">
    <property type="term" value="C:Golgi membrane"/>
    <property type="evidence" value="ECO:0007669"/>
    <property type="project" value="InterPro"/>
</dbReference>
<organism evidence="3 4">
    <name type="scientific">Parascaris equorum</name>
    <name type="common">Equine roundworm</name>
    <dbReference type="NCBI Taxonomy" id="6256"/>
    <lineage>
        <taxon>Eukaryota</taxon>
        <taxon>Metazoa</taxon>
        <taxon>Ecdysozoa</taxon>
        <taxon>Nematoda</taxon>
        <taxon>Chromadorea</taxon>
        <taxon>Rhabditida</taxon>
        <taxon>Spirurina</taxon>
        <taxon>Ascaridomorpha</taxon>
        <taxon>Ascaridoidea</taxon>
        <taxon>Ascarididae</taxon>
        <taxon>Parascaris</taxon>
    </lineage>
</organism>
<evidence type="ECO:0000313" key="3">
    <source>
        <dbReference type="Proteomes" id="UP000887564"/>
    </source>
</evidence>
<sequence length="84" mass="9815">MEQEATKNVKSAHGNNVLLIMTAQRDRLRSRVEELELELSAEKQQNALLQSELDNAHQDNVQMYGKIKFLQNYQNKKLQSVRFL</sequence>
<reference evidence="4" key="1">
    <citation type="submission" date="2022-11" db="UniProtKB">
        <authorList>
            <consortium name="WormBaseParasite"/>
        </authorList>
    </citation>
    <scope>IDENTIFICATION</scope>
</reference>
<name>A0A914S0W0_PAREQ</name>
<proteinExistence type="predicted"/>
<dbReference type="Pfam" id="PF08172">
    <property type="entry name" value="CASP_C"/>
    <property type="match status" value="1"/>
</dbReference>
<keyword evidence="1" id="KW-0175">Coiled coil</keyword>
<evidence type="ECO:0000313" key="4">
    <source>
        <dbReference type="WBParaSite" id="PEQ_0001198201-mRNA-1"/>
    </source>
</evidence>
<dbReference type="InterPro" id="IPR012955">
    <property type="entry name" value="CASP_C"/>
</dbReference>
<feature type="domain" description="CASP C-terminal" evidence="2">
    <location>
        <begin position="6"/>
        <end position="79"/>
    </location>
</feature>
<protein>
    <submittedName>
        <fullName evidence="4">Protein CASP</fullName>
    </submittedName>
</protein>